<sequence length="230" mass="25656">MECIVLAGGLGTRLSGVVNDVPKCMAPVAGEPFLAHVLRFLELQFADHVIFSLGYKHEVVIEWLRQRAFTFKTSWVIEQEPLGTGGGIKLALAKAKEKKVFVLNGDTLFDVNLRDMQAGADPAAKAVLALKPMQNFERYGSVQLDEANRIVAFEEKQFKAEGLINGGIYLLNREQENFGSFPKKFSFEKDFFEQEVAAGSLSGFVSDSYFIDIGIPEDYYRAQTELKAEE</sequence>
<dbReference type="InterPro" id="IPR005835">
    <property type="entry name" value="NTP_transferase_dom"/>
</dbReference>
<comment type="caution">
    <text evidence="2">The sequence shown here is derived from an EMBL/GenBank/DDBJ whole genome shotgun (WGS) entry which is preliminary data.</text>
</comment>
<dbReference type="CDD" id="cd06915">
    <property type="entry name" value="NTP_transferase_WcbM_like"/>
    <property type="match status" value="1"/>
</dbReference>
<dbReference type="OrthoDB" id="9813880at2"/>
<reference evidence="2 3" key="1">
    <citation type="submission" date="2018-03" db="EMBL/GenBank/DDBJ databases">
        <title>Genomic Encyclopedia of Type Strains, Phase III (KMG-III): the genomes of soil and plant-associated and newly described type strains.</title>
        <authorList>
            <person name="Whitman W."/>
        </authorList>
    </citation>
    <scope>NUCLEOTIDE SEQUENCE [LARGE SCALE GENOMIC DNA]</scope>
    <source>
        <strain evidence="2 3">CGMCC 1.12700</strain>
    </source>
</reference>
<dbReference type="Gene3D" id="3.90.550.10">
    <property type="entry name" value="Spore Coat Polysaccharide Biosynthesis Protein SpsA, Chain A"/>
    <property type="match status" value="1"/>
</dbReference>
<dbReference type="SUPFAM" id="SSF53448">
    <property type="entry name" value="Nucleotide-diphospho-sugar transferases"/>
    <property type="match status" value="1"/>
</dbReference>
<dbReference type="Pfam" id="PF00483">
    <property type="entry name" value="NTP_transferase"/>
    <property type="match status" value="1"/>
</dbReference>
<keyword evidence="2" id="KW-0808">Transferase</keyword>
<organism evidence="2 3">
    <name type="scientific">Taibaiella chishuiensis</name>
    <dbReference type="NCBI Taxonomy" id="1434707"/>
    <lineage>
        <taxon>Bacteria</taxon>
        <taxon>Pseudomonadati</taxon>
        <taxon>Bacteroidota</taxon>
        <taxon>Chitinophagia</taxon>
        <taxon>Chitinophagales</taxon>
        <taxon>Chitinophagaceae</taxon>
        <taxon>Taibaiella</taxon>
    </lineage>
</organism>
<dbReference type="RefSeq" id="WP_106524972.1">
    <property type="nucleotide sequence ID" value="NZ_PYGD01000012.1"/>
</dbReference>
<dbReference type="EMBL" id="PYGD01000012">
    <property type="protein sequence ID" value="PSK89323.1"/>
    <property type="molecule type" value="Genomic_DNA"/>
</dbReference>
<dbReference type="InterPro" id="IPR029044">
    <property type="entry name" value="Nucleotide-diphossugar_trans"/>
</dbReference>
<dbReference type="PANTHER" id="PTHR22572">
    <property type="entry name" value="SUGAR-1-PHOSPHATE GUANYL TRANSFERASE"/>
    <property type="match status" value="1"/>
</dbReference>
<proteinExistence type="predicted"/>
<dbReference type="GO" id="GO:0016779">
    <property type="term" value="F:nucleotidyltransferase activity"/>
    <property type="evidence" value="ECO:0007669"/>
    <property type="project" value="UniProtKB-KW"/>
</dbReference>
<evidence type="ECO:0000259" key="1">
    <source>
        <dbReference type="Pfam" id="PF00483"/>
    </source>
</evidence>
<name>A0A2P8CWG1_9BACT</name>
<evidence type="ECO:0000313" key="2">
    <source>
        <dbReference type="EMBL" id="PSK89323.1"/>
    </source>
</evidence>
<protein>
    <submittedName>
        <fullName evidence="2">D-glycero-alpha-D-manno-heptose 1-phosphate guanylyltransferase</fullName>
    </submittedName>
</protein>
<keyword evidence="3" id="KW-1185">Reference proteome</keyword>
<dbReference type="Proteomes" id="UP000240572">
    <property type="component" value="Unassembled WGS sequence"/>
</dbReference>
<dbReference type="InterPro" id="IPR050486">
    <property type="entry name" value="Mannose-1P_guanyltransferase"/>
</dbReference>
<keyword evidence="2" id="KW-0548">Nucleotidyltransferase</keyword>
<dbReference type="AlphaFoldDB" id="A0A2P8CWG1"/>
<accession>A0A2P8CWG1</accession>
<feature type="domain" description="Nucleotidyl transferase" evidence="1">
    <location>
        <begin position="4"/>
        <end position="227"/>
    </location>
</feature>
<gene>
    <name evidence="2" type="ORF">B0I18_112124</name>
</gene>
<evidence type="ECO:0000313" key="3">
    <source>
        <dbReference type="Proteomes" id="UP000240572"/>
    </source>
</evidence>